<proteinExistence type="inferred from homology"/>
<dbReference type="PANTHER" id="PTHR22807">
    <property type="entry name" value="NOP2 YEAST -RELATED NOL1/NOP2/FMU SUN DOMAIN-CONTAINING"/>
    <property type="match status" value="1"/>
</dbReference>
<dbReference type="InterPro" id="IPR023267">
    <property type="entry name" value="RCMT"/>
</dbReference>
<evidence type="ECO:0000256" key="3">
    <source>
        <dbReference type="ARBA" id="ARBA00022691"/>
    </source>
</evidence>
<keyword evidence="1 5" id="KW-0489">Methyltransferase</keyword>
<comment type="caution">
    <text evidence="7">The sequence shown here is derived from an EMBL/GenBank/DDBJ whole genome shotgun (WGS) entry which is preliminary data.</text>
</comment>
<evidence type="ECO:0000256" key="1">
    <source>
        <dbReference type="ARBA" id="ARBA00022603"/>
    </source>
</evidence>
<reference evidence="7" key="1">
    <citation type="submission" date="2021-01" db="EMBL/GenBank/DDBJ databases">
        <title>Adiantum capillus-veneris genome.</title>
        <authorList>
            <person name="Fang Y."/>
            <person name="Liao Q."/>
        </authorList>
    </citation>
    <scope>NUCLEOTIDE SEQUENCE</scope>
    <source>
        <strain evidence="7">H3</strain>
        <tissue evidence="7">Leaf</tissue>
    </source>
</reference>
<dbReference type="GO" id="GO:0008173">
    <property type="term" value="F:RNA methyltransferase activity"/>
    <property type="evidence" value="ECO:0007669"/>
    <property type="project" value="InterPro"/>
</dbReference>
<dbReference type="InterPro" id="IPR023269">
    <property type="entry name" value="RCMT_subfamily_9"/>
</dbReference>
<dbReference type="InterPro" id="IPR029063">
    <property type="entry name" value="SAM-dependent_MTases_sf"/>
</dbReference>
<dbReference type="GO" id="GO:0001510">
    <property type="term" value="P:RNA methylation"/>
    <property type="evidence" value="ECO:0007669"/>
    <property type="project" value="InterPro"/>
</dbReference>
<keyword evidence="4 5" id="KW-0694">RNA-binding</keyword>
<protein>
    <recommendedName>
        <fullName evidence="6">SAM-dependent MTase RsmB/NOP-type domain-containing protein</fullName>
    </recommendedName>
</protein>
<gene>
    <name evidence="7" type="ORF">GOP47_0014592</name>
</gene>
<dbReference type="OrthoDB" id="427002at2759"/>
<dbReference type="AlphaFoldDB" id="A0A9D4ULS5"/>
<dbReference type="CDD" id="cd02440">
    <property type="entry name" value="AdoMet_MTases"/>
    <property type="match status" value="1"/>
</dbReference>
<feature type="binding site" evidence="5">
    <location>
        <position position="290"/>
    </location>
    <ligand>
        <name>S-adenosyl-L-methionine</name>
        <dbReference type="ChEBI" id="CHEBI:59789"/>
    </ligand>
</feature>
<dbReference type="SUPFAM" id="SSF53335">
    <property type="entry name" value="S-adenosyl-L-methionine-dependent methyltransferases"/>
    <property type="match status" value="1"/>
</dbReference>
<keyword evidence="3 5" id="KW-0949">S-adenosyl-L-methionine</keyword>
<evidence type="ECO:0000259" key="6">
    <source>
        <dbReference type="PROSITE" id="PS51686"/>
    </source>
</evidence>
<dbReference type="PANTHER" id="PTHR22807:SF16">
    <property type="entry name" value="SAM-DEPENDENT MTASE RSMB_NOP-TYPE DOMAIN-CONTAINING PROTEIN"/>
    <property type="match status" value="1"/>
</dbReference>
<keyword evidence="8" id="KW-1185">Reference proteome</keyword>
<feature type="binding site" evidence="5">
    <location>
        <position position="166"/>
    </location>
    <ligand>
        <name>S-adenosyl-L-methionine</name>
        <dbReference type="ChEBI" id="CHEBI:59789"/>
    </ligand>
</feature>
<dbReference type="PRINTS" id="PR02010">
    <property type="entry name" value="RCMT9"/>
</dbReference>
<evidence type="ECO:0000256" key="5">
    <source>
        <dbReference type="PROSITE-ProRule" id="PRU01023"/>
    </source>
</evidence>
<dbReference type="InterPro" id="IPR001678">
    <property type="entry name" value="MeTrfase_RsmB-F_NOP2_dom"/>
</dbReference>
<dbReference type="PROSITE" id="PS51686">
    <property type="entry name" value="SAM_MT_RSMB_NOP"/>
    <property type="match status" value="1"/>
</dbReference>
<evidence type="ECO:0000313" key="8">
    <source>
        <dbReference type="Proteomes" id="UP000886520"/>
    </source>
</evidence>
<feature type="active site" description="Nucleophile" evidence="5">
    <location>
        <position position="352"/>
    </location>
</feature>
<dbReference type="Pfam" id="PF01189">
    <property type="entry name" value="Methyltr_RsmB-F"/>
    <property type="match status" value="2"/>
</dbReference>
<evidence type="ECO:0000256" key="2">
    <source>
        <dbReference type="ARBA" id="ARBA00022679"/>
    </source>
</evidence>
<evidence type="ECO:0000256" key="4">
    <source>
        <dbReference type="ARBA" id="ARBA00022884"/>
    </source>
</evidence>
<dbReference type="EMBL" id="JABFUD020000014">
    <property type="protein sequence ID" value="KAI5070249.1"/>
    <property type="molecule type" value="Genomic_DNA"/>
</dbReference>
<dbReference type="GO" id="GO:0003723">
    <property type="term" value="F:RNA binding"/>
    <property type="evidence" value="ECO:0007669"/>
    <property type="project" value="UniProtKB-UniRule"/>
</dbReference>
<comment type="caution">
    <text evidence="5">Lacks conserved residue(s) required for the propagation of feature annotation.</text>
</comment>
<sequence length="418" mass="46302">MGEIAVESCRLLPAYHPHYCQEVQKNSTAHPQRSSLPLPKPFLDYLECSGISPSIYSIAQTLPRYIRVKPGFEDKIPSLEIELGCKLSPLSWLQGFYSLPHDAHIASSEAYRAGKIYGIDAASGAAVCALGVLEGDHVLDLCAAPGAKLCMVADQLGNSGTLTGVDIARHRLAACRTMLLKYGLGKYCRLFVADGTSFTLLPSQQGLVSIEVESTSNKVVDGVLKEWTSRRTRKEKKRDARLQREGGKPELLFYGSSSGVVGLTKEQIFENCCMIERNCSENGYDKVLVDAECTHDGSLKHIWKYEQWGWETFERRVLDHERLASITSLQLQLLTNGFRLLKAGGTLVYSTCSLTNAQNEEVVGKFLSGHPNAELVEIEECKKSDWPCENGKLPHTVRFNPLSSSTSGLFLAKMKKWH</sequence>
<keyword evidence="2 5" id="KW-0808">Transferase</keyword>
<evidence type="ECO:0000313" key="7">
    <source>
        <dbReference type="EMBL" id="KAI5070249.1"/>
    </source>
</evidence>
<name>A0A9D4ULS5_ADICA</name>
<organism evidence="7 8">
    <name type="scientific">Adiantum capillus-veneris</name>
    <name type="common">Maidenhair fern</name>
    <dbReference type="NCBI Taxonomy" id="13818"/>
    <lineage>
        <taxon>Eukaryota</taxon>
        <taxon>Viridiplantae</taxon>
        <taxon>Streptophyta</taxon>
        <taxon>Embryophyta</taxon>
        <taxon>Tracheophyta</taxon>
        <taxon>Polypodiopsida</taxon>
        <taxon>Polypodiidae</taxon>
        <taxon>Polypodiales</taxon>
        <taxon>Pteridineae</taxon>
        <taxon>Pteridaceae</taxon>
        <taxon>Vittarioideae</taxon>
        <taxon>Adiantum</taxon>
    </lineage>
</organism>
<feature type="domain" description="SAM-dependent MTase RsmB/NOP-type" evidence="6">
    <location>
        <begin position="51"/>
        <end position="417"/>
    </location>
</feature>
<feature type="binding site" evidence="5">
    <location>
        <position position="194"/>
    </location>
    <ligand>
        <name>S-adenosyl-L-methionine</name>
        <dbReference type="ChEBI" id="CHEBI:59789"/>
    </ligand>
</feature>
<comment type="similarity">
    <text evidence="5">Belongs to the class I-like SAM-binding methyltransferase superfamily. RsmB/NOP family.</text>
</comment>
<dbReference type="InterPro" id="IPR049560">
    <property type="entry name" value="MeTrfase_RsmB-F_NOP2_cat"/>
</dbReference>
<dbReference type="PRINTS" id="PR02008">
    <property type="entry name" value="RCMTFAMILY"/>
</dbReference>
<dbReference type="Gene3D" id="3.40.50.150">
    <property type="entry name" value="Vaccinia Virus protein VP39"/>
    <property type="match status" value="1"/>
</dbReference>
<accession>A0A9D4ULS5</accession>
<dbReference type="Proteomes" id="UP000886520">
    <property type="component" value="Chromosome 14"/>
</dbReference>